<gene>
    <name evidence="1" type="ORF">AXG93_948s1090</name>
</gene>
<keyword evidence="2" id="KW-1185">Reference proteome</keyword>
<name>A0A176VJG9_MARPO</name>
<organism evidence="1 2">
    <name type="scientific">Marchantia polymorpha subsp. ruderalis</name>
    <dbReference type="NCBI Taxonomy" id="1480154"/>
    <lineage>
        <taxon>Eukaryota</taxon>
        <taxon>Viridiplantae</taxon>
        <taxon>Streptophyta</taxon>
        <taxon>Embryophyta</taxon>
        <taxon>Marchantiophyta</taxon>
        <taxon>Marchantiopsida</taxon>
        <taxon>Marchantiidae</taxon>
        <taxon>Marchantiales</taxon>
        <taxon>Marchantiaceae</taxon>
        <taxon>Marchantia</taxon>
    </lineage>
</organism>
<comment type="caution">
    <text evidence="1">The sequence shown here is derived from an EMBL/GenBank/DDBJ whole genome shotgun (WGS) entry which is preliminary data.</text>
</comment>
<evidence type="ECO:0000313" key="1">
    <source>
        <dbReference type="EMBL" id="OAE20502.1"/>
    </source>
</evidence>
<protein>
    <submittedName>
        <fullName evidence="1">Uncharacterized protein</fullName>
    </submittedName>
</protein>
<dbReference type="EMBL" id="LVLJ01003603">
    <property type="protein sequence ID" value="OAE20502.1"/>
    <property type="molecule type" value="Genomic_DNA"/>
</dbReference>
<evidence type="ECO:0000313" key="2">
    <source>
        <dbReference type="Proteomes" id="UP000077202"/>
    </source>
</evidence>
<dbReference type="Proteomes" id="UP000077202">
    <property type="component" value="Unassembled WGS sequence"/>
</dbReference>
<reference evidence="1" key="1">
    <citation type="submission" date="2016-03" db="EMBL/GenBank/DDBJ databases">
        <title>Mechanisms controlling the formation of the plant cell surface in tip-growing cells are functionally conserved among land plants.</title>
        <authorList>
            <person name="Honkanen S."/>
            <person name="Jones V.A."/>
            <person name="Morieri G."/>
            <person name="Champion C."/>
            <person name="Hetherington A.J."/>
            <person name="Kelly S."/>
            <person name="Saint-Marcoux D."/>
            <person name="Proust H."/>
            <person name="Prescott H."/>
            <person name="Dolan L."/>
        </authorList>
    </citation>
    <scope>NUCLEOTIDE SEQUENCE [LARGE SCALE GENOMIC DNA]</scope>
    <source>
        <tissue evidence="1">Whole gametophyte</tissue>
    </source>
</reference>
<sequence>MEVRSVVKSAQRVADAAAWKWCACAFVVDQRCDGRKGNVGWVVTGEGRDRRETRTGVWGGWTWACAVKDGRRAGITEAERVPIILPDDTNVYDLFPPPGNTWTRMTG</sequence>
<dbReference type="AlphaFoldDB" id="A0A176VJG9"/>
<accession>A0A176VJG9</accession>
<proteinExistence type="predicted"/>